<dbReference type="InterPro" id="IPR048518">
    <property type="entry name" value="IBP_b_roll"/>
</dbReference>
<evidence type="ECO:0000313" key="12">
    <source>
        <dbReference type="EnsemblPlants" id="AET5Gv21168300.2"/>
    </source>
</evidence>
<dbReference type="Proteomes" id="UP000015105">
    <property type="component" value="Chromosome 5D"/>
</dbReference>
<evidence type="ECO:0000259" key="11">
    <source>
        <dbReference type="Pfam" id="PF08263"/>
    </source>
</evidence>
<dbReference type="Pfam" id="PF21300">
    <property type="entry name" value="LbR_Ice_bind"/>
    <property type="match status" value="1"/>
</dbReference>
<keyword evidence="6" id="KW-0677">Repeat</keyword>
<dbReference type="PANTHER" id="PTHR48059:SF31">
    <property type="entry name" value="ICE RECRYSTALLIZATION INHIBITION PROTEIN 1"/>
    <property type="match status" value="1"/>
</dbReference>
<dbReference type="SUPFAM" id="SSF69349">
    <property type="entry name" value="Phage fibre proteins"/>
    <property type="match status" value="1"/>
</dbReference>
<proteinExistence type="inferred from homology"/>
<keyword evidence="4" id="KW-0812">Transmembrane</keyword>
<evidence type="ECO:0000256" key="8">
    <source>
        <dbReference type="ARBA" id="ARBA00023136"/>
    </source>
</evidence>
<reference evidence="12" key="5">
    <citation type="journal article" date="2021" name="G3 (Bethesda)">
        <title>Aegilops tauschii genome assembly Aet v5.0 features greater sequence contiguity and improved annotation.</title>
        <authorList>
            <person name="Wang L."/>
            <person name="Zhu T."/>
            <person name="Rodriguez J.C."/>
            <person name="Deal K.R."/>
            <person name="Dubcovsky J."/>
            <person name="McGuire P.E."/>
            <person name="Lux T."/>
            <person name="Spannagl M."/>
            <person name="Mayer K.F.X."/>
            <person name="Baldrich P."/>
            <person name="Meyers B.C."/>
            <person name="Huo N."/>
            <person name="Gu Y.Q."/>
            <person name="Zhou H."/>
            <person name="Devos K.M."/>
            <person name="Bennetzen J.L."/>
            <person name="Unver T."/>
            <person name="Budak H."/>
            <person name="Gulick P.J."/>
            <person name="Galiba G."/>
            <person name="Kalapos B."/>
            <person name="Nelson D.R."/>
            <person name="Li P."/>
            <person name="You F.M."/>
            <person name="Luo M.C."/>
            <person name="Dvorak J."/>
        </authorList>
    </citation>
    <scope>NUCLEOTIDE SEQUENCE [LARGE SCALE GENOMIC DNA]</scope>
    <source>
        <strain evidence="12">cv. AL8/78</strain>
    </source>
</reference>
<accession>A0A453MFX5</accession>
<dbReference type="InterPro" id="IPR013210">
    <property type="entry name" value="LRR_N_plant-typ"/>
</dbReference>
<evidence type="ECO:0000256" key="1">
    <source>
        <dbReference type="ARBA" id="ARBA00004167"/>
    </source>
</evidence>
<name>A0A453MFX5_AEGTS</name>
<keyword evidence="13" id="KW-1185">Reference proteome</keyword>
<dbReference type="CDD" id="cd12796">
    <property type="entry name" value="LbR_Ice_bind"/>
    <property type="match status" value="1"/>
</dbReference>
<reference evidence="13" key="2">
    <citation type="journal article" date="2017" name="Nat. Plants">
        <title>The Aegilops tauschii genome reveals multiple impacts of transposons.</title>
        <authorList>
            <person name="Zhao G."/>
            <person name="Zou C."/>
            <person name="Li K."/>
            <person name="Wang K."/>
            <person name="Li T."/>
            <person name="Gao L."/>
            <person name="Zhang X."/>
            <person name="Wang H."/>
            <person name="Yang Z."/>
            <person name="Liu X."/>
            <person name="Jiang W."/>
            <person name="Mao L."/>
            <person name="Kong X."/>
            <person name="Jiao Y."/>
            <person name="Jia J."/>
        </authorList>
    </citation>
    <scope>NUCLEOTIDE SEQUENCE [LARGE SCALE GENOMIC DNA]</scope>
    <source>
        <strain evidence="13">cv. AL8/78</strain>
    </source>
</reference>
<comment type="similarity">
    <text evidence="9">Belongs to the polygalacturonase-inhibiting protein family.</text>
</comment>
<feature type="domain" description="Leucine-rich repeat-containing N-terminal plant-type" evidence="11">
    <location>
        <begin position="47"/>
        <end position="86"/>
    </location>
</feature>
<comment type="subcellular location">
    <subcellularLocation>
        <location evidence="2">Cell envelope</location>
    </subcellularLocation>
    <subcellularLocation>
        <location evidence="1">Membrane</location>
        <topology evidence="1">Single-pass membrane protein</topology>
    </subcellularLocation>
</comment>
<evidence type="ECO:0000256" key="9">
    <source>
        <dbReference type="ARBA" id="ARBA00038043"/>
    </source>
</evidence>
<keyword evidence="3" id="KW-0433">Leucine-rich repeat</keyword>
<evidence type="ECO:0000256" key="4">
    <source>
        <dbReference type="ARBA" id="ARBA00022692"/>
    </source>
</evidence>
<evidence type="ECO:0000313" key="13">
    <source>
        <dbReference type="Proteomes" id="UP000015105"/>
    </source>
</evidence>
<evidence type="ECO:0000256" key="10">
    <source>
        <dbReference type="SAM" id="SignalP"/>
    </source>
</evidence>
<dbReference type="InterPro" id="IPR032675">
    <property type="entry name" value="LRR_dom_sf"/>
</dbReference>
<keyword evidence="5 10" id="KW-0732">Signal</keyword>
<dbReference type="InterPro" id="IPR011049">
    <property type="entry name" value="Serralysin-like_metalloprot_C"/>
</dbReference>
<dbReference type="PANTHER" id="PTHR48059">
    <property type="entry name" value="POLYGALACTURONASE INHIBITOR 1"/>
    <property type="match status" value="1"/>
</dbReference>
<dbReference type="Pfam" id="PF08263">
    <property type="entry name" value="LRRNT_2"/>
    <property type="match status" value="1"/>
</dbReference>
<sequence>SFCREHLPITCTSKGFLAATAESMAKCGLLLLFIAFLLPAARATSCHPDDLRALRGFAGNLSGGAVLLRAAWSGASCCVWEGVNCDGTSGRVTALRLPGHGLVGLIPGASLAGLARLEELNLANNKLVGTIPSWIGELDHLCYLDLSDNSLVGEVPKSLIRLKGLVIAGHSLGMVFTNMPLYVKRNRRTLDEQPNTISGSNNTVRSGSTNVVSGNDNTVISGNNNNVAGSNNTVITGNDNTVTGSNHVVSGDKHIVTDNNNAVSGNDNNVSGSFPIPYPGATILYLGPTTLYLGATMSYLGATRS</sequence>
<evidence type="ECO:0000256" key="5">
    <source>
        <dbReference type="ARBA" id="ARBA00022729"/>
    </source>
</evidence>
<dbReference type="EnsemblPlants" id="AET5Gv21168300.2">
    <property type="protein sequence ID" value="AET5Gv21168300.2"/>
    <property type="gene ID" value="AET5Gv21168300"/>
</dbReference>
<dbReference type="GO" id="GO:0016020">
    <property type="term" value="C:membrane"/>
    <property type="evidence" value="ECO:0007669"/>
    <property type="project" value="UniProtKB-SubCell"/>
</dbReference>
<keyword evidence="8" id="KW-0472">Membrane</keyword>
<dbReference type="SUPFAM" id="SSF52058">
    <property type="entry name" value="L domain-like"/>
    <property type="match status" value="1"/>
</dbReference>
<dbReference type="Pfam" id="PF13855">
    <property type="entry name" value="LRR_8"/>
    <property type="match status" value="1"/>
</dbReference>
<reference evidence="13" key="1">
    <citation type="journal article" date="2014" name="Science">
        <title>Ancient hybridizations among the ancestral genomes of bread wheat.</title>
        <authorList>
            <consortium name="International Wheat Genome Sequencing Consortium,"/>
            <person name="Marcussen T."/>
            <person name="Sandve S.R."/>
            <person name="Heier L."/>
            <person name="Spannagl M."/>
            <person name="Pfeifer M."/>
            <person name="Jakobsen K.S."/>
            <person name="Wulff B.B."/>
            <person name="Steuernagel B."/>
            <person name="Mayer K.F."/>
            <person name="Olsen O.A."/>
        </authorList>
    </citation>
    <scope>NUCLEOTIDE SEQUENCE [LARGE SCALE GENOMIC DNA]</scope>
    <source>
        <strain evidence="13">cv. AL8/78</strain>
    </source>
</reference>
<dbReference type="Gramene" id="AET5Gv21168300.2">
    <property type="protein sequence ID" value="AET5Gv21168300.2"/>
    <property type="gene ID" value="AET5Gv21168300"/>
</dbReference>
<dbReference type="AlphaFoldDB" id="A0A453MFX5"/>
<dbReference type="Gene3D" id="3.80.10.10">
    <property type="entry name" value="Ribonuclease Inhibitor"/>
    <property type="match status" value="1"/>
</dbReference>
<evidence type="ECO:0000256" key="6">
    <source>
        <dbReference type="ARBA" id="ARBA00022737"/>
    </source>
</evidence>
<reference evidence="12" key="4">
    <citation type="submission" date="2019-03" db="UniProtKB">
        <authorList>
            <consortium name="EnsemblPlants"/>
        </authorList>
    </citation>
    <scope>IDENTIFICATION</scope>
</reference>
<evidence type="ECO:0000256" key="7">
    <source>
        <dbReference type="ARBA" id="ARBA00022989"/>
    </source>
</evidence>
<evidence type="ECO:0000256" key="3">
    <source>
        <dbReference type="ARBA" id="ARBA00022614"/>
    </source>
</evidence>
<feature type="chain" id="PRO_5019566294" description="Leucine-rich repeat-containing N-terminal plant-type domain-containing protein" evidence="10">
    <location>
        <begin position="44"/>
        <end position="305"/>
    </location>
</feature>
<reference evidence="12" key="3">
    <citation type="journal article" date="2017" name="Nature">
        <title>Genome sequence of the progenitor of the wheat D genome Aegilops tauschii.</title>
        <authorList>
            <person name="Luo M.C."/>
            <person name="Gu Y.Q."/>
            <person name="Puiu D."/>
            <person name="Wang H."/>
            <person name="Twardziok S.O."/>
            <person name="Deal K.R."/>
            <person name="Huo N."/>
            <person name="Zhu T."/>
            <person name="Wang L."/>
            <person name="Wang Y."/>
            <person name="McGuire P.E."/>
            <person name="Liu S."/>
            <person name="Long H."/>
            <person name="Ramasamy R.K."/>
            <person name="Rodriguez J.C."/>
            <person name="Van S.L."/>
            <person name="Yuan L."/>
            <person name="Wang Z."/>
            <person name="Xia Z."/>
            <person name="Xiao L."/>
            <person name="Anderson O.D."/>
            <person name="Ouyang S."/>
            <person name="Liang Y."/>
            <person name="Zimin A.V."/>
            <person name="Pertea G."/>
            <person name="Qi P."/>
            <person name="Bennetzen J.L."/>
            <person name="Dai X."/>
            <person name="Dawson M.W."/>
            <person name="Muller H.G."/>
            <person name="Kugler K."/>
            <person name="Rivarola-Duarte L."/>
            <person name="Spannagl M."/>
            <person name="Mayer K.F.X."/>
            <person name="Lu F.H."/>
            <person name="Bevan M.W."/>
            <person name="Leroy P."/>
            <person name="Li P."/>
            <person name="You F.M."/>
            <person name="Sun Q."/>
            <person name="Liu Z."/>
            <person name="Lyons E."/>
            <person name="Wicker T."/>
            <person name="Salzberg S.L."/>
            <person name="Devos K.M."/>
            <person name="Dvorak J."/>
        </authorList>
    </citation>
    <scope>NUCLEOTIDE SEQUENCE [LARGE SCALE GENOMIC DNA]</scope>
    <source>
        <strain evidence="12">cv. AL8/78</strain>
    </source>
</reference>
<feature type="signal peptide" evidence="10">
    <location>
        <begin position="1"/>
        <end position="43"/>
    </location>
</feature>
<dbReference type="STRING" id="200361.A0A453MFX5"/>
<dbReference type="InterPro" id="IPR001611">
    <property type="entry name" value="Leu-rich_rpt"/>
</dbReference>
<protein>
    <recommendedName>
        <fullName evidence="11">Leucine-rich repeat-containing N-terminal plant-type domain-containing protein</fullName>
    </recommendedName>
</protein>
<keyword evidence="7" id="KW-1133">Transmembrane helix</keyword>
<dbReference type="InterPro" id="IPR051848">
    <property type="entry name" value="PGIP"/>
</dbReference>
<evidence type="ECO:0000256" key="2">
    <source>
        <dbReference type="ARBA" id="ARBA00004196"/>
    </source>
</evidence>
<dbReference type="Gene3D" id="2.150.10.10">
    <property type="entry name" value="Serralysin-like metalloprotease, C-terminal"/>
    <property type="match status" value="1"/>
</dbReference>
<dbReference type="FunFam" id="3.80.10.10:FF:000129">
    <property type="entry name" value="Leucine-rich repeat receptor-like kinase"/>
    <property type="match status" value="1"/>
</dbReference>
<organism evidence="12 13">
    <name type="scientific">Aegilops tauschii subsp. strangulata</name>
    <name type="common">Goatgrass</name>
    <dbReference type="NCBI Taxonomy" id="200361"/>
    <lineage>
        <taxon>Eukaryota</taxon>
        <taxon>Viridiplantae</taxon>
        <taxon>Streptophyta</taxon>
        <taxon>Embryophyta</taxon>
        <taxon>Tracheophyta</taxon>
        <taxon>Spermatophyta</taxon>
        <taxon>Magnoliopsida</taxon>
        <taxon>Liliopsida</taxon>
        <taxon>Poales</taxon>
        <taxon>Poaceae</taxon>
        <taxon>BOP clade</taxon>
        <taxon>Pooideae</taxon>
        <taxon>Triticodae</taxon>
        <taxon>Triticeae</taxon>
        <taxon>Triticinae</taxon>
        <taxon>Aegilops</taxon>
    </lineage>
</organism>